<organism evidence="3 4">
    <name type="scientific">Mycteria americana</name>
    <name type="common">Wood stork</name>
    <dbReference type="NCBI Taxonomy" id="33587"/>
    <lineage>
        <taxon>Eukaryota</taxon>
        <taxon>Metazoa</taxon>
        <taxon>Chordata</taxon>
        <taxon>Craniata</taxon>
        <taxon>Vertebrata</taxon>
        <taxon>Euteleostomi</taxon>
        <taxon>Archelosauria</taxon>
        <taxon>Archosauria</taxon>
        <taxon>Dinosauria</taxon>
        <taxon>Saurischia</taxon>
        <taxon>Theropoda</taxon>
        <taxon>Coelurosauria</taxon>
        <taxon>Aves</taxon>
        <taxon>Neognathae</taxon>
        <taxon>Neoaves</taxon>
        <taxon>Aequornithes</taxon>
        <taxon>Ciconiiformes</taxon>
        <taxon>Ciconiidae</taxon>
        <taxon>Mycteria</taxon>
    </lineage>
</organism>
<name>A0AAN7MT00_MYCAM</name>
<dbReference type="InterPro" id="IPR043502">
    <property type="entry name" value="DNA/RNA_pol_sf"/>
</dbReference>
<reference evidence="3 4" key="1">
    <citation type="journal article" date="2023" name="J. Hered.">
        <title>Chromosome-level genome of the wood stork (Mycteria americana) provides insight into avian chromosome evolution.</title>
        <authorList>
            <person name="Flamio R. Jr."/>
            <person name="Ramstad K.M."/>
        </authorList>
    </citation>
    <scope>NUCLEOTIDE SEQUENCE [LARGE SCALE GENOMIC DNA]</scope>
    <source>
        <strain evidence="3">JAX WOST 10</strain>
    </source>
</reference>
<dbReference type="PANTHER" id="PTHR33332">
    <property type="entry name" value="REVERSE TRANSCRIPTASE DOMAIN-CONTAINING PROTEIN"/>
    <property type="match status" value="1"/>
</dbReference>
<accession>A0AAN7MT00</accession>
<dbReference type="Pfam" id="PF00078">
    <property type="entry name" value="RVT_1"/>
    <property type="match status" value="1"/>
</dbReference>
<protein>
    <recommendedName>
        <fullName evidence="1">Reverse transcriptase domain-containing protein</fullName>
    </recommendedName>
</protein>
<evidence type="ECO:0000313" key="3">
    <source>
        <dbReference type="EMBL" id="KAK4810821.1"/>
    </source>
</evidence>
<sequence>MLVTSGIPQGPILFNNIISHLEETEYLLMKSTADIKLRRTGRAAIQQDVDRLEKWANRNLMIFNKDKCQVLHLGRKNPWQQYRLGNDWLPALLGPSVDSKLNMSQQCALAAKKASSILGCINKHFGHPNTKKKDTVKVEQAERRATKMGTGACVLLEELEGTGLFLPGEEKAWGRGEGHLTAAFQYLQRFDQEDGARLFTVVHGGRTRDNGHKLSLAQLCNKRSSRGSAVSGNVSRRLMRGIVHCPRLSDSPALRLCKGKVSGVTTSVDKGRATGVVCLDFCKAFDTVPHNILLSKLETYGFDGWTVWWIRNWLDGRIQRVVVNGSMSGWRSVTSGVPQGSVLGPVLLNIFINDIDSGIECTLSKFADDTKLSGPVDTPEGRDAIQRDLDKLKKWAHVNLMRFNLPKCKVLHLGIESSPEEKDLGALVDEKLDMSRQCALAAQKANRILGCIKRSVASRSREVILPLYSPLVRPHLESCIQLWSPQYRKDMDLLARVQRRATKTIRGVEHLSYEDRLRELGLFSLEKRRLRGDLIAAFQYLKGAYKKDGDRLFSRACSDRTRGNGFKLKEGRFRLDIRKNFFTMRVVRHWNRLPREAVDAPSLETFKVRLDGALSNLI</sequence>
<gene>
    <name evidence="2" type="ORF">QYF61_008782</name>
    <name evidence="3" type="ORF">QYF61_008793</name>
</gene>
<keyword evidence="4" id="KW-1185">Reference proteome</keyword>
<dbReference type="PROSITE" id="PS50878">
    <property type="entry name" value="RT_POL"/>
    <property type="match status" value="1"/>
</dbReference>
<evidence type="ECO:0000313" key="2">
    <source>
        <dbReference type="EMBL" id="KAK4810810.1"/>
    </source>
</evidence>
<dbReference type="EMBL" id="JAUNZN010000018">
    <property type="protein sequence ID" value="KAK4810821.1"/>
    <property type="molecule type" value="Genomic_DNA"/>
</dbReference>
<proteinExistence type="predicted"/>
<evidence type="ECO:0000259" key="1">
    <source>
        <dbReference type="PROSITE" id="PS50878"/>
    </source>
</evidence>
<dbReference type="EMBL" id="JAUNZN010000018">
    <property type="protein sequence ID" value="KAK4810810.1"/>
    <property type="molecule type" value="Genomic_DNA"/>
</dbReference>
<evidence type="ECO:0000313" key="4">
    <source>
        <dbReference type="Proteomes" id="UP001333110"/>
    </source>
</evidence>
<dbReference type="Proteomes" id="UP001333110">
    <property type="component" value="Unassembled WGS sequence"/>
</dbReference>
<dbReference type="InterPro" id="IPR000477">
    <property type="entry name" value="RT_dom"/>
</dbReference>
<comment type="caution">
    <text evidence="3">The sequence shown here is derived from an EMBL/GenBank/DDBJ whole genome shotgun (WGS) entry which is preliminary data.</text>
</comment>
<dbReference type="SUPFAM" id="SSF56672">
    <property type="entry name" value="DNA/RNA polymerases"/>
    <property type="match status" value="1"/>
</dbReference>
<dbReference type="AlphaFoldDB" id="A0AAN7MT00"/>
<feature type="domain" description="Reverse transcriptase" evidence="1">
    <location>
        <begin position="200"/>
        <end position="428"/>
    </location>
</feature>